<dbReference type="InterPro" id="IPR002549">
    <property type="entry name" value="AI-2E-like"/>
</dbReference>
<feature type="transmembrane region" description="Helical" evidence="8">
    <location>
        <begin position="286"/>
        <end position="303"/>
    </location>
</feature>
<dbReference type="GO" id="GO:0055085">
    <property type="term" value="P:transmembrane transport"/>
    <property type="evidence" value="ECO:0007669"/>
    <property type="project" value="TreeGrafter"/>
</dbReference>
<evidence type="ECO:0000256" key="3">
    <source>
        <dbReference type="ARBA" id="ARBA00022448"/>
    </source>
</evidence>
<evidence type="ECO:0000313" key="9">
    <source>
        <dbReference type="EMBL" id="SEK65793.1"/>
    </source>
</evidence>
<name>A0A1H7ITG8_9FIRM</name>
<evidence type="ECO:0000256" key="5">
    <source>
        <dbReference type="ARBA" id="ARBA00022692"/>
    </source>
</evidence>
<dbReference type="Pfam" id="PF01594">
    <property type="entry name" value="AI-2E_transport"/>
    <property type="match status" value="1"/>
</dbReference>
<keyword evidence="6 8" id="KW-1133">Transmembrane helix</keyword>
<comment type="subcellular location">
    <subcellularLocation>
        <location evidence="1">Cell membrane</location>
        <topology evidence="1">Multi-pass membrane protein</topology>
    </subcellularLocation>
</comment>
<evidence type="ECO:0000313" key="10">
    <source>
        <dbReference type="Proteomes" id="UP000182321"/>
    </source>
</evidence>
<comment type="similarity">
    <text evidence="2">Belongs to the autoinducer-2 exporter (AI-2E) (TC 2.A.86) family.</text>
</comment>
<feature type="transmembrane region" description="Helical" evidence="8">
    <location>
        <begin position="255"/>
        <end position="279"/>
    </location>
</feature>
<keyword evidence="5 8" id="KW-0812">Transmembrane</keyword>
<feature type="transmembrane region" description="Helical" evidence="8">
    <location>
        <begin position="323"/>
        <end position="350"/>
    </location>
</feature>
<dbReference type="RefSeq" id="WP_083380675.1">
    <property type="nucleotide sequence ID" value="NZ_FNZX01000008.1"/>
</dbReference>
<keyword evidence="4" id="KW-1003">Cell membrane</keyword>
<evidence type="ECO:0000256" key="2">
    <source>
        <dbReference type="ARBA" id="ARBA00009773"/>
    </source>
</evidence>
<feature type="transmembrane region" description="Helical" evidence="8">
    <location>
        <begin position="163"/>
        <end position="186"/>
    </location>
</feature>
<dbReference type="PANTHER" id="PTHR21716:SF53">
    <property type="entry name" value="PERMEASE PERM-RELATED"/>
    <property type="match status" value="1"/>
</dbReference>
<organism evidence="9 10">
    <name type="scientific">Pseudobutyrivibrio ruminis</name>
    <dbReference type="NCBI Taxonomy" id="46206"/>
    <lineage>
        <taxon>Bacteria</taxon>
        <taxon>Bacillati</taxon>
        <taxon>Bacillota</taxon>
        <taxon>Clostridia</taxon>
        <taxon>Lachnospirales</taxon>
        <taxon>Lachnospiraceae</taxon>
        <taxon>Pseudobutyrivibrio</taxon>
    </lineage>
</organism>
<evidence type="ECO:0000256" key="7">
    <source>
        <dbReference type="ARBA" id="ARBA00023136"/>
    </source>
</evidence>
<accession>A0A1H7ITG8</accession>
<reference evidence="10" key="1">
    <citation type="submission" date="2016-10" db="EMBL/GenBank/DDBJ databases">
        <authorList>
            <person name="Varghese N."/>
        </authorList>
    </citation>
    <scope>NUCLEOTIDE SEQUENCE [LARGE SCALE GENOMIC DNA]</scope>
    <source>
        <strain evidence="10">ACV-9</strain>
    </source>
</reference>
<dbReference type="EMBL" id="FNZX01000008">
    <property type="protein sequence ID" value="SEK65793.1"/>
    <property type="molecule type" value="Genomic_DNA"/>
</dbReference>
<feature type="transmembrane region" description="Helical" evidence="8">
    <location>
        <begin position="16"/>
        <end position="38"/>
    </location>
</feature>
<evidence type="ECO:0000256" key="6">
    <source>
        <dbReference type="ARBA" id="ARBA00022989"/>
    </source>
</evidence>
<keyword evidence="3" id="KW-0813">Transport</keyword>
<dbReference type="AlphaFoldDB" id="A0A1H7ITG8"/>
<gene>
    <name evidence="9" type="ORF">SAMN02910377_01466</name>
</gene>
<dbReference type="GO" id="GO:0005886">
    <property type="term" value="C:plasma membrane"/>
    <property type="evidence" value="ECO:0007669"/>
    <property type="project" value="UniProtKB-SubCell"/>
</dbReference>
<dbReference type="PANTHER" id="PTHR21716">
    <property type="entry name" value="TRANSMEMBRANE PROTEIN"/>
    <property type="match status" value="1"/>
</dbReference>
<proteinExistence type="inferred from homology"/>
<feature type="transmembrane region" description="Helical" evidence="8">
    <location>
        <begin position="90"/>
        <end position="113"/>
    </location>
</feature>
<sequence length="366" mass="40616">MLKRFWSSLDKKYAKICLYASVTVIVTLIVVCLLYWTTGFWSRLWTIFTAVLKPLVVGGIISFLLSPIVDRIEGLFSRKKTHKWDRPVAILLSFVIVLAVIACILIILILTIYKNISAINFESLLSIADLVQSDVKSLISTIEEQLKNIGISMNQLGGYVTGFLSGVKNVVTTLFFGCIFSVYFMIDGARINRYWKRAFRIITSKKEEERFERFWNDADRIFSGYLRGQFIDALLVSVITGVVFLILGIPDALLIALLVGIGNLIPYVGPIVGYASLLLICIPQQAFTELISGMIALVVIMIIDGNVINPRLLSSNIKIHPLLVVAALIGGSALGGFVGMLVAVPVAALLKLEFDRFLKDKEKDAF</sequence>
<protein>
    <submittedName>
        <fullName evidence="9">Predicted PurR-regulated permease PerM</fullName>
    </submittedName>
</protein>
<dbReference type="Proteomes" id="UP000182321">
    <property type="component" value="Unassembled WGS sequence"/>
</dbReference>
<keyword evidence="10" id="KW-1185">Reference proteome</keyword>
<evidence type="ECO:0000256" key="4">
    <source>
        <dbReference type="ARBA" id="ARBA00022475"/>
    </source>
</evidence>
<evidence type="ECO:0000256" key="1">
    <source>
        <dbReference type="ARBA" id="ARBA00004651"/>
    </source>
</evidence>
<feature type="transmembrane region" description="Helical" evidence="8">
    <location>
        <begin position="44"/>
        <end position="69"/>
    </location>
</feature>
<evidence type="ECO:0000256" key="8">
    <source>
        <dbReference type="SAM" id="Phobius"/>
    </source>
</evidence>
<feature type="transmembrane region" description="Helical" evidence="8">
    <location>
        <begin position="230"/>
        <end position="249"/>
    </location>
</feature>
<keyword evidence="7 8" id="KW-0472">Membrane</keyword>